<keyword evidence="1" id="KW-0472">Membrane</keyword>
<feature type="transmembrane region" description="Helical" evidence="1">
    <location>
        <begin position="152"/>
        <end position="179"/>
    </location>
</feature>
<name>A0A0N8GFD6_9HYPH</name>
<protein>
    <recommendedName>
        <fullName evidence="4">Permease</fullName>
    </recommendedName>
</protein>
<feature type="transmembrane region" description="Helical" evidence="1">
    <location>
        <begin position="396"/>
        <end position="416"/>
    </location>
</feature>
<keyword evidence="1" id="KW-0812">Transmembrane</keyword>
<dbReference type="STRING" id="665126.ABB55_18905"/>
<dbReference type="RefSeq" id="WP_054360190.1">
    <property type="nucleotide sequence ID" value="NZ_LJYW01000001.1"/>
</dbReference>
<feature type="transmembrane region" description="Helical" evidence="1">
    <location>
        <begin position="487"/>
        <end position="504"/>
    </location>
</feature>
<feature type="transmembrane region" description="Helical" evidence="1">
    <location>
        <begin position="124"/>
        <end position="146"/>
    </location>
</feature>
<feature type="transmembrane region" description="Helical" evidence="1">
    <location>
        <begin position="191"/>
        <end position="212"/>
    </location>
</feature>
<organism evidence="2 3">
    <name type="scientific">Prosthecodimorpha hirschii</name>
    <dbReference type="NCBI Taxonomy" id="665126"/>
    <lineage>
        <taxon>Bacteria</taxon>
        <taxon>Pseudomonadati</taxon>
        <taxon>Pseudomonadota</taxon>
        <taxon>Alphaproteobacteria</taxon>
        <taxon>Hyphomicrobiales</taxon>
        <taxon>Ancalomicrobiaceae</taxon>
        <taxon>Prosthecodimorpha</taxon>
    </lineage>
</organism>
<dbReference type="Proteomes" id="UP000048984">
    <property type="component" value="Unassembled WGS sequence"/>
</dbReference>
<evidence type="ECO:0000256" key="1">
    <source>
        <dbReference type="SAM" id="Phobius"/>
    </source>
</evidence>
<evidence type="ECO:0008006" key="4">
    <source>
        <dbReference type="Google" id="ProtNLM"/>
    </source>
</evidence>
<feature type="transmembrane region" description="Helical" evidence="1">
    <location>
        <begin position="251"/>
        <end position="270"/>
    </location>
</feature>
<dbReference type="AlphaFoldDB" id="A0A0N8GFD6"/>
<reference evidence="2 3" key="1">
    <citation type="submission" date="2015-09" db="EMBL/GenBank/DDBJ databases">
        <authorList>
            <consortium name="Swine Surveillance"/>
        </authorList>
    </citation>
    <scope>NUCLEOTIDE SEQUENCE [LARGE SCALE GENOMIC DNA]</scope>
    <source>
        <strain evidence="2 3">16</strain>
    </source>
</reference>
<feature type="transmembrane region" description="Helical" evidence="1">
    <location>
        <begin position="36"/>
        <end position="59"/>
    </location>
</feature>
<feature type="transmembrane region" description="Helical" evidence="1">
    <location>
        <begin position="464"/>
        <end position="481"/>
    </location>
</feature>
<keyword evidence="1" id="KW-1133">Transmembrane helix</keyword>
<sequence length="510" mass="52386">MTRPGTLAWFAHHEMRLAWRDFVGMMTAGRPTRRRLVYAALAGFAAFLHLIAYAILVAGGRLPLVLDRTTLVVATGLGAAAFALMLSQALESVTRAFYARGDLDLILSSPAAAGRLFAVRIGSVALATGAMTALLAGPFVNILAVFDRPGWLAAYPVMAAGGAVATGLAVTVTVGLIRLIGPRRTRFAAQVLAAVTGAAFVIGVQVGSILSFGHLDRTSFLASPAVTRAMPAETSLLYWPARAAAGETGPLAATLGLGALVLVGAILAFAGRFGALALTTAGSADPAAPAARGAAFRGPSSPAAALRRKEWRLVARDPWLLSQTLMQLLYLLPPAFLLWRNFGDRTGALVVLVPVLVMAAGQLAGGLAWLTISGEDAPDLVATAPVPAATATRAKAGAVIAAISVVLLPFSAAMAVSSPFEATMMAAFAAAAALSAIAIQLLFRTRARRSQFRRRQTASRFSTFAEAFSSIAWAGGAALAAAGTWLAAIPAGLALAVVAAAWLASPARDG</sequence>
<keyword evidence="3" id="KW-1185">Reference proteome</keyword>
<comment type="caution">
    <text evidence="2">The sequence shown here is derived from an EMBL/GenBank/DDBJ whole genome shotgun (WGS) entry which is preliminary data.</text>
</comment>
<evidence type="ECO:0000313" key="2">
    <source>
        <dbReference type="EMBL" id="KPL54025.1"/>
    </source>
</evidence>
<reference evidence="2 3" key="2">
    <citation type="submission" date="2015-10" db="EMBL/GenBank/DDBJ databases">
        <title>Draft Genome Sequence of Prosthecomicrobium hirschii ATCC 27832.</title>
        <authorList>
            <person name="Daniel J."/>
            <person name="Givan S.A."/>
            <person name="Brun Y.V."/>
            <person name="Brown P.J."/>
        </authorList>
    </citation>
    <scope>NUCLEOTIDE SEQUENCE [LARGE SCALE GENOMIC DNA]</scope>
    <source>
        <strain evidence="2 3">16</strain>
    </source>
</reference>
<evidence type="ECO:0000313" key="3">
    <source>
        <dbReference type="Proteomes" id="UP000048984"/>
    </source>
</evidence>
<gene>
    <name evidence="2" type="ORF">ABB55_18905</name>
</gene>
<proteinExistence type="predicted"/>
<feature type="transmembrane region" description="Helical" evidence="1">
    <location>
        <begin position="422"/>
        <end position="443"/>
    </location>
</feature>
<dbReference type="EMBL" id="LJYW01000001">
    <property type="protein sequence ID" value="KPL54025.1"/>
    <property type="molecule type" value="Genomic_DNA"/>
</dbReference>
<feature type="transmembrane region" description="Helical" evidence="1">
    <location>
        <begin position="318"/>
        <end position="339"/>
    </location>
</feature>
<accession>A0A0N8GFD6</accession>
<feature type="transmembrane region" description="Helical" evidence="1">
    <location>
        <begin position="351"/>
        <end position="372"/>
    </location>
</feature>
<feature type="transmembrane region" description="Helical" evidence="1">
    <location>
        <begin position="71"/>
        <end position="90"/>
    </location>
</feature>